<keyword evidence="27" id="KW-1185">Reference proteome</keyword>
<dbReference type="SUPFAM" id="SSF56784">
    <property type="entry name" value="HAD-like"/>
    <property type="match status" value="1"/>
</dbReference>
<dbReference type="InterPro" id="IPR027256">
    <property type="entry name" value="P-typ_ATPase_IB"/>
</dbReference>
<feature type="transmembrane region" description="Helical" evidence="23">
    <location>
        <begin position="260"/>
        <end position="281"/>
    </location>
</feature>
<keyword evidence="19 23" id="KW-0472">Membrane</keyword>
<comment type="catalytic activity">
    <reaction evidence="22">
        <text>Cu(+)(in) + ATP + H2O = Cu(+)(out) + ADP + phosphate + H(+)</text>
        <dbReference type="Rhea" id="RHEA:25792"/>
        <dbReference type="ChEBI" id="CHEBI:15377"/>
        <dbReference type="ChEBI" id="CHEBI:15378"/>
        <dbReference type="ChEBI" id="CHEBI:30616"/>
        <dbReference type="ChEBI" id="CHEBI:43474"/>
        <dbReference type="ChEBI" id="CHEBI:49552"/>
        <dbReference type="ChEBI" id="CHEBI:456216"/>
        <dbReference type="EC" id="7.2.2.8"/>
    </reaction>
</comment>
<evidence type="ECO:0000256" key="1">
    <source>
        <dbReference type="ARBA" id="ARBA00004651"/>
    </source>
</evidence>
<dbReference type="InterPro" id="IPR023299">
    <property type="entry name" value="ATPase_P-typ_cyto_dom_N"/>
</dbReference>
<dbReference type="CDD" id="cd00371">
    <property type="entry name" value="HMA"/>
    <property type="match status" value="3"/>
</dbReference>
<feature type="region of interest" description="Disordered" evidence="24">
    <location>
        <begin position="906"/>
        <end position="935"/>
    </location>
</feature>
<dbReference type="NCBIfam" id="TIGR01525">
    <property type="entry name" value="ATPase-IB_hvy"/>
    <property type="match status" value="1"/>
</dbReference>
<reference evidence="26 27" key="1">
    <citation type="submission" date="2018-10" db="EMBL/GenBank/DDBJ databases">
        <title>Genomic Encyclopedia of Type Strains, Phase IV (KMG-IV): sequencing the most valuable type-strain genomes for metagenomic binning, comparative biology and taxonomic classification.</title>
        <authorList>
            <person name="Goeker M."/>
        </authorList>
    </citation>
    <scope>NUCLEOTIDE SEQUENCE [LARGE SCALE GENOMIC DNA]</scope>
    <source>
        <strain evidence="26 27">DSM 23229</strain>
    </source>
</reference>
<dbReference type="Proteomes" id="UP000281975">
    <property type="component" value="Unassembled WGS sequence"/>
</dbReference>
<dbReference type="GO" id="GO:0016887">
    <property type="term" value="F:ATP hydrolysis activity"/>
    <property type="evidence" value="ECO:0007669"/>
    <property type="project" value="InterPro"/>
</dbReference>
<dbReference type="SUPFAM" id="SSF81665">
    <property type="entry name" value="Calcium ATPase, transmembrane domain M"/>
    <property type="match status" value="1"/>
</dbReference>
<evidence type="ECO:0000256" key="10">
    <source>
        <dbReference type="ARBA" id="ARBA00022737"/>
    </source>
</evidence>
<keyword evidence="12" id="KW-0187">Copper transport</keyword>
<dbReference type="NCBIfam" id="TIGR01511">
    <property type="entry name" value="ATPase-IB1_Cu"/>
    <property type="match status" value="1"/>
</dbReference>
<evidence type="ECO:0000256" key="2">
    <source>
        <dbReference type="ARBA" id="ARBA00006024"/>
    </source>
</evidence>
<evidence type="ECO:0000256" key="3">
    <source>
        <dbReference type="ARBA" id="ARBA00012517"/>
    </source>
</evidence>
<evidence type="ECO:0000256" key="20">
    <source>
        <dbReference type="ARBA" id="ARBA00029719"/>
    </source>
</evidence>
<evidence type="ECO:0000256" key="11">
    <source>
        <dbReference type="ARBA" id="ARBA00022741"/>
    </source>
</evidence>
<proteinExistence type="inferred from homology"/>
<feature type="transmembrane region" description="Helical" evidence="23">
    <location>
        <begin position="324"/>
        <end position="347"/>
    </location>
</feature>
<dbReference type="Gene3D" id="3.30.70.100">
    <property type="match status" value="3"/>
</dbReference>
<comment type="subcellular location">
    <subcellularLocation>
        <location evidence="1">Cell membrane</location>
        <topology evidence="1">Multi-pass membrane protein</topology>
    </subcellularLocation>
</comment>
<dbReference type="CDD" id="cd02094">
    <property type="entry name" value="P-type_ATPase_Cu-like"/>
    <property type="match status" value="1"/>
</dbReference>
<evidence type="ECO:0000256" key="7">
    <source>
        <dbReference type="ARBA" id="ARBA00022553"/>
    </source>
</evidence>
<accession>A0A420WXN8</accession>
<keyword evidence="15" id="KW-1278">Translocase</keyword>
<dbReference type="InterPro" id="IPR023214">
    <property type="entry name" value="HAD_sf"/>
</dbReference>
<dbReference type="InterPro" id="IPR023298">
    <property type="entry name" value="ATPase_P-typ_TM_dom_sf"/>
</dbReference>
<dbReference type="Pfam" id="PF00403">
    <property type="entry name" value="HMA"/>
    <property type="match status" value="2"/>
</dbReference>
<feature type="domain" description="HMA" evidence="25">
    <location>
        <begin position="170"/>
        <end position="233"/>
    </location>
</feature>
<organism evidence="26 27">
    <name type="scientific">Kushneria sinocarnis</name>
    <dbReference type="NCBI Taxonomy" id="595502"/>
    <lineage>
        <taxon>Bacteria</taxon>
        <taxon>Pseudomonadati</taxon>
        <taxon>Pseudomonadota</taxon>
        <taxon>Gammaproteobacteria</taxon>
        <taxon>Oceanospirillales</taxon>
        <taxon>Halomonadaceae</taxon>
        <taxon>Kushneria</taxon>
    </lineage>
</organism>
<comment type="similarity">
    <text evidence="2 23">Belongs to the cation transport ATPase (P-type) (TC 3.A.3) family. Type IB subfamily.</text>
</comment>
<feature type="compositionally biased region" description="Basic and acidic residues" evidence="24">
    <location>
        <begin position="923"/>
        <end position="935"/>
    </location>
</feature>
<dbReference type="FunFam" id="2.70.150.10:FF:000020">
    <property type="entry name" value="Copper-exporting P-type ATPase A"/>
    <property type="match status" value="1"/>
</dbReference>
<evidence type="ECO:0000256" key="6">
    <source>
        <dbReference type="ARBA" id="ARBA00022475"/>
    </source>
</evidence>
<evidence type="ECO:0000256" key="5">
    <source>
        <dbReference type="ARBA" id="ARBA00022448"/>
    </source>
</evidence>
<dbReference type="EC" id="7.2.2.8" evidence="3"/>
<dbReference type="AlphaFoldDB" id="A0A420WXN8"/>
<sequence>MTARRSHHLELEGLACDGCISRTRQALGELDPQAEIELDRHQARITSSHEPHELIAAVERAGFAARPVTRERTIPGMSCQGCVANMRRAVQARDAQAEIEGDPESQRLTVATTLDDDTLDQGLTDAGYPPGDPGASSGDSETDARSSNASAADTSTAASSASSEADRGGETIELALTGITCAGCVQTISNALNGVAGVDDAQVNLASRNALVTGSATSQQLIEAVRNVGYGAEVVENAEEGDARREEHSRREYRAKWRDSLLALIPGLLLMLGMFFHAPRLTGVERWLWLAIGFGVLGIMVTAGRGFFSAAGKALRHHQANMDLLVATGSLAAWVYSMAVVLAPALFPDAARALYFESPLMIIGLISIGQALEVRARGRTSSALRQLLEMRATTARVIRDGEEVDVDIDEVEEGERLRVRPGERIAVDGEVLEGDSFVDESMLTGEPDPVRKEHSARVSAGTVNGRGTLIYRATGVGSDTRLSRIIEQVRSAQNSRPPISALADRVSSIFVPAVMIVAVLTALVWFNVGPEPRITHMLIAATTVLIIACPCSLGLATPISTMIGVGRAAERGVLIRHGEALQRAGDLDALVVDKTGTLTEGRPRVTESEAPASSAPLSRETLGLLAGIETGSEHPLATAITQWCQEQGATATEVSDFQAHSGRGVTATTHDGTRLALGNPALMADHGVDISAVRERIETLESQARTVMLLAVGDELRALLAVHDPLREDAREAITRLKSAGLTPIMLTGDAPATARAIAREAGIDEVEAGLMPEDKHAHIERLQQAGRVVGMVGDGINDAPALARADVGFAIGAGTSVAIESAGVALMRNSLHGVADAIEISRATMHNIRQNLWGAFGYNVLGIPVAAGVFYPLTGALLSPVIAALAMAASSVTVVGNASRLRHFTPGGPTHAAPDSASRGEVTARAETSKEVRG</sequence>
<keyword evidence="6 23" id="KW-1003">Cell membrane</keyword>
<dbReference type="Pfam" id="PF00702">
    <property type="entry name" value="Hydrolase"/>
    <property type="match status" value="1"/>
</dbReference>
<dbReference type="GO" id="GO:0005524">
    <property type="term" value="F:ATP binding"/>
    <property type="evidence" value="ECO:0007669"/>
    <property type="project" value="UniProtKB-UniRule"/>
</dbReference>
<dbReference type="GO" id="GO:0055070">
    <property type="term" value="P:copper ion homeostasis"/>
    <property type="evidence" value="ECO:0007669"/>
    <property type="project" value="TreeGrafter"/>
</dbReference>
<dbReference type="EMBL" id="RBIN01000004">
    <property type="protein sequence ID" value="RKR04506.1"/>
    <property type="molecule type" value="Genomic_DNA"/>
</dbReference>
<feature type="transmembrane region" description="Helical" evidence="23">
    <location>
        <begin position="506"/>
        <end position="528"/>
    </location>
</feature>
<dbReference type="PRINTS" id="PR00119">
    <property type="entry name" value="CATATPASE"/>
</dbReference>
<feature type="transmembrane region" description="Helical" evidence="23">
    <location>
        <begin position="853"/>
        <end position="872"/>
    </location>
</feature>
<keyword evidence="9 23" id="KW-0479">Metal-binding</keyword>
<feature type="transmembrane region" description="Helical" evidence="23">
    <location>
        <begin position="287"/>
        <end position="312"/>
    </location>
</feature>
<dbReference type="InterPro" id="IPR017969">
    <property type="entry name" value="Heavy-metal-associated_CS"/>
</dbReference>
<dbReference type="SUPFAM" id="SSF81653">
    <property type="entry name" value="Calcium ATPase, transduction domain A"/>
    <property type="match status" value="1"/>
</dbReference>
<dbReference type="SFLD" id="SFLDS00003">
    <property type="entry name" value="Haloacid_Dehalogenase"/>
    <property type="match status" value="1"/>
</dbReference>
<evidence type="ECO:0000256" key="14">
    <source>
        <dbReference type="ARBA" id="ARBA00022842"/>
    </source>
</evidence>
<protein>
    <recommendedName>
        <fullName evidence="4">Copper-exporting P-type ATPase</fullName>
        <ecNumber evidence="3">7.2.2.8</ecNumber>
    </recommendedName>
    <alternativeName>
        <fullName evidence="20">Copper-exporting P-type ATPase A</fullName>
    </alternativeName>
    <alternativeName>
        <fullName evidence="21">Cu(+)-exporting ATPase</fullName>
    </alternativeName>
</protein>
<keyword evidence="14" id="KW-0460">Magnesium</keyword>
<dbReference type="Gene3D" id="3.40.50.1000">
    <property type="entry name" value="HAD superfamily/HAD-like"/>
    <property type="match status" value="1"/>
</dbReference>
<dbReference type="PANTHER" id="PTHR43520:SF6">
    <property type="entry name" value="COPPER-EXPORTING P-TYPE ATPASE"/>
    <property type="match status" value="1"/>
</dbReference>
<keyword evidence="7" id="KW-0597">Phosphoprotein</keyword>
<dbReference type="Pfam" id="PF00122">
    <property type="entry name" value="E1-E2_ATPase"/>
    <property type="match status" value="1"/>
</dbReference>
<dbReference type="InterPro" id="IPR036163">
    <property type="entry name" value="HMA_dom_sf"/>
</dbReference>
<dbReference type="GO" id="GO:0005886">
    <property type="term" value="C:plasma membrane"/>
    <property type="evidence" value="ECO:0007669"/>
    <property type="project" value="UniProtKB-SubCell"/>
</dbReference>
<keyword evidence="18" id="KW-0406">Ion transport</keyword>
<dbReference type="SFLD" id="SFLDF00027">
    <property type="entry name" value="p-type_atpase"/>
    <property type="match status" value="1"/>
</dbReference>
<dbReference type="Gene3D" id="2.70.150.10">
    <property type="entry name" value="Calcium-transporting ATPase, cytoplasmic transduction domain A"/>
    <property type="match status" value="1"/>
</dbReference>
<dbReference type="GO" id="GO:0060003">
    <property type="term" value="P:copper ion export"/>
    <property type="evidence" value="ECO:0007669"/>
    <property type="project" value="UniProtKB-ARBA"/>
</dbReference>
<keyword evidence="8 23" id="KW-0812">Transmembrane</keyword>
<dbReference type="Gene3D" id="3.40.1110.10">
    <property type="entry name" value="Calcium-transporting ATPase, cytoplasmic domain N"/>
    <property type="match status" value="1"/>
</dbReference>
<evidence type="ECO:0000256" key="19">
    <source>
        <dbReference type="ARBA" id="ARBA00023136"/>
    </source>
</evidence>
<evidence type="ECO:0000256" key="8">
    <source>
        <dbReference type="ARBA" id="ARBA00022692"/>
    </source>
</evidence>
<evidence type="ECO:0000256" key="18">
    <source>
        <dbReference type="ARBA" id="ARBA00023065"/>
    </source>
</evidence>
<feature type="region of interest" description="Disordered" evidence="24">
    <location>
        <begin position="97"/>
        <end position="167"/>
    </location>
</feature>
<evidence type="ECO:0000256" key="13">
    <source>
        <dbReference type="ARBA" id="ARBA00022840"/>
    </source>
</evidence>
<evidence type="ECO:0000313" key="27">
    <source>
        <dbReference type="Proteomes" id="UP000281975"/>
    </source>
</evidence>
<evidence type="ECO:0000256" key="16">
    <source>
        <dbReference type="ARBA" id="ARBA00022989"/>
    </source>
</evidence>
<dbReference type="RefSeq" id="WP_342768362.1">
    <property type="nucleotide sequence ID" value="NZ_RBIN01000004.1"/>
</dbReference>
<dbReference type="InterPro" id="IPR001757">
    <property type="entry name" value="P_typ_ATPase"/>
</dbReference>
<feature type="compositionally biased region" description="Low complexity" evidence="24">
    <location>
        <begin position="145"/>
        <end position="163"/>
    </location>
</feature>
<evidence type="ECO:0000256" key="22">
    <source>
        <dbReference type="ARBA" id="ARBA00049289"/>
    </source>
</evidence>
<dbReference type="InterPro" id="IPR006121">
    <property type="entry name" value="HMA_dom"/>
</dbReference>
<keyword evidence="17" id="KW-0186">Copper</keyword>
<evidence type="ECO:0000256" key="9">
    <source>
        <dbReference type="ARBA" id="ARBA00022723"/>
    </source>
</evidence>
<evidence type="ECO:0000256" key="15">
    <source>
        <dbReference type="ARBA" id="ARBA00022967"/>
    </source>
</evidence>
<dbReference type="SFLD" id="SFLDG00002">
    <property type="entry name" value="C1.7:_P-type_atpase_like"/>
    <property type="match status" value="1"/>
</dbReference>
<evidence type="ECO:0000313" key="26">
    <source>
        <dbReference type="EMBL" id="RKR04506.1"/>
    </source>
</evidence>
<dbReference type="InterPro" id="IPR059000">
    <property type="entry name" value="ATPase_P-type_domA"/>
</dbReference>
<evidence type="ECO:0000256" key="21">
    <source>
        <dbReference type="ARBA" id="ARBA00033239"/>
    </source>
</evidence>
<dbReference type="InterPro" id="IPR044492">
    <property type="entry name" value="P_typ_ATPase_HD_dom"/>
</dbReference>
<evidence type="ECO:0000256" key="17">
    <source>
        <dbReference type="ARBA" id="ARBA00023008"/>
    </source>
</evidence>
<evidence type="ECO:0000256" key="12">
    <source>
        <dbReference type="ARBA" id="ARBA00022796"/>
    </source>
</evidence>
<keyword evidence="5" id="KW-0813">Transport</keyword>
<keyword evidence="16 23" id="KW-1133">Transmembrane helix</keyword>
<name>A0A420WXN8_9GAMM</name>
<keyword evidence="13 23" id="KW-0067">ATP-binding</keyword>
<feature type="transmembrane region" description="Helical" evidence="23">
    <location>
        <begin position="534"/>
        <end position="557"/>
    </location>
</feature>
<comment type="caution">
    <text evidence="26">The sequence shown here is derived from an EMBL/GenBank/DDBJ whole genome shotgun (WGS) entry which is preliminary data.</text>
</comment>
<dbReference type="GO" id="GO:0043682">
    <property type="term" value="F:P-type divalent copper transporter activity"/>
    <property type="evidence" value="ECO:0007669"/>
    <property type="project" value="TreeGrafter"/>
</dbReference>
<keyword evidence="11 23" id="KW-0547">Nucleotide-binding</keyword>
<gene>
    <name evidence="26" type="ORF">C7446_1715</name>
</gene>
<dbReference type="InterPro" id="IPR036412">
    <property type="entry name" value="HAD-like_sf"/>
</dbReference>
<feature type="transmembrane region" description="Helical" evidence="23">
    <location>
        <begin position="878"/>
        <end position="897"/>
    </location>
</feature>
<feature type="transmembrane region" description="Helical" evidence="23">
    <location>
        <begin position="353"/>
        <end position="372"/>
    </location>
</feature>
<dbReference type="SUPFAM" id="SSF55008">
    <property type="entry name" value="HMA, heavy metal-associated domain"/>
    <property type="match status" value="3"/>
</dbReference>
<evidence type="ECO:0000259" key="25">
    <source>
        <dbReference type="PROSITE" id="PS50846"/>
    </source>
</evidence>
<dbReference type="PANTHER" id="PTHR43520">
    <property type="entry name" value="ATP7, ISOFORM B"/>
    <property type="match status" value="1"/>
</dbReference>
<dbReference type="GO" id="GO:0005507">
    <property type="term" value="F:copper ion binding"/>
    <property type="evidence" value="ECO:0007669"/>
    <property type="project" value="TreeGrafter"/>
</dbReference>
<dbReference type="PROSITE" id="PS00154">
    <property type="entry name" value="ATPASE_E1_E2"/>
    <property type="match status" value="1"/>
</dbReference>
<dbReference type="PROSITE" id="PS01047">
    <property type="entry name" value="HMA_1"/>
    <property type="match status" value="1"/>
</dbReference>
<dbReference type="NCBIfam" id="TIGR01494">
    <property type="entry name" value="ATPase_P-type"/>
    <property type="match status" value="1"/>
</dbReference>
<evidence type="ECO:0000256" key="24">
    <source>
        <dbReference type="SAM" id="MobiDB-lite"/>
    </source>
</evidence>
<dbReference type="InterPro" id="IPR018303">
    <property type="entry name" value="ATPase_P-typ_P_site"/>
</dbReference>
<evidence type="ECO:0000256" key="23">
    <source>
        <dbReference type="RuleBase" id="RU362081"/>
    </source>
</evidence>
<keyword evidence="10" id="KW-0677">Repeat</keyword>
<evidence type="ECO:0000256" key="4">
    <source>
        <dbReference type="ARBA" id="ARBA00015102"/>
    </source>
</evidence>
<dbReference type="PROSITE" id="PS50846">
    <property type="entry name" value="HMA_2"/>
    <property type="match status" value="1"/>
</dbReference>
<dbReference type="InterPro" id="IPR008250">
    <property type="entry name" value="ATPase_P-typ_transduc_dom_A_sf"/>
</dbReference>
<dbReference type="GO" id="GO:0140581">
    <property type="term" value="F:P-type monovalent copper transporter activity"/>
    <property type="evidence" value="ECO:0007669"/>
    <property type="project" value="UniProtKB-EC"/>
</dbReference>